<keyword evidence="8" id="KW-0966">Cell projection</keyword>
<dbReference type="GO" id="GO:0009424">
    <property type="term" value="C:bacterial-type flagellum hook"/>
    <property type="evidence" value="ECO:0007669"/>
    <property type="project" value="UniProtKB-UniRule"/>
</dbReference>
<sequence length="513" mass="57553">MVMRVGGLASGINTDELIEKLMSAERLPLDRMQQSRTLLEWQRDGFREIYQKMYDMDTNMFLNMKMSSTYKPKFVSSSMENAVTATANSSASNGTYSIQVNKLATAAINSSESSIVKPGETFDPSKPLSEQKANLVNGDAFAPGDYEFYTWNEKGEKQTHKFSIAEGDSLNNVLKKISADGDVRALYDNTSGRIILESTKTGNNNTTTEFGGAEIGFDSTSNSFFTDVLGLKVDQEKGGEDAEFVYNGLTLTSKSNSYKLGEITFEFKNVTNGQNVNLTVSNDVDAAFDAIKNFVDKYNEIVEMINKTQTEERYRDYKPLTDLQKKGMEDREIQLWEEKAKSGILRGDSILSSGLFDMRQSWFSKIETGGEITSITQVGIKTSADYMNGGKLVIDEEKLKEALRNDPEGVYKLFSNNTEDKNDKSRGLINRLEDSIESTMKKIEERAGKTTSTLENYTLGKSIKDLNTRISDFEDRLLRIESRYWRQFSAMEQAIARLNNQSSQLLSQFGGGM</sequence>
<keyword evidence="8" id="KW-0969">Cilium</keyword>
<keyword evidence="3 5" id="KW-0175">Coiled coil</keyword>
<evidence type="ECO:0000256" key="3">
    <source>
        <dbReference type="ARBA" id="ARBA00023054"/>
    </source>
</evidence>
<name>A0A920C783_9BACI</name>
<dbReference type="GO" id="GO:0071973">
    <property type="term" value="P:bacterial-type flagellum-dependent cell motility"/>
    <property type="evidence" value="ECO:0007669"/>
    <property type="project" value="TreeGrafter"/>
</dbReference>
<accession>A0A920C783</accession>
<keyword evidence="8" id="KW-0282">Flagellum</keyword>
<keyword evidence="4 5" id="KW-0975">Bacterial flagellum</keyword>
<dbReference type="Pfam" id="PF02465">
    <property type="entry name" value="FliD_N"/>
    <property type="match status" value="1"/>
</dbReference>
<evidence type="ECO:0000313" key="8">
    <source>
        <dbReference type="EMBL" id="GIO26427.1"/>
    </source>
</evidence>
<dbReference type="InterPro" id="IPR010809">
    <property type="entry name" value="FliD_C"/>
</dbReference>
<dbReference type="InterPro" id="IPR040026">
    <property type="entry name" value="FliD"/>
</dbReference>
<dbReference type="PANTHER" id="PTHR30288:SF0">
    <property type="entry name" value="FLAGELLAR HOOK-ASSOCIATED PROTEIN 2"/>
    <property type="match status" value="1"/>
</dbReference>
<dbReference type="GO" id="GO:0007155">
    <property type="term" value="P:cell adhesion"/>
    <property type="evidence" value="ECO:0007669"/>
    <property type="project" value="InterPro"/>
</dbReference>
<feature type="domain" description="Flagellar hook-associated protein 2 N-terminal" evidence="6">
    <location>
        <begin position="10"/>
        <end position="107"/>
    </location>
</feature>
<evidence type="ECO:0000259" key="6">
    <source>
        <dbReference type="Pfam" id="PF02465"/>
    </source>
</evidence>
<evidence type="ECO:0000313" key="9">
    <source>
        <dbReference type="Proteomes" id="UP000676917"/>
    </source>
</evidence>
<dbReference type="InterPro" id="IPR003481">
    <property type="entry name" value="FliD_N"/>
</dbReference>
<reference evidence="8" key="1">
    <citation type="submission" date="2021-03" db="EMBL/GenBank/DDBJ databases">
        <title>Antimicrobial resistance genes in bacteria isolated from Japanese honey, and their potential for conferring macrolide and lincosamide resistance in the American foulbrood pathogen Paenibacillus larvae.</title>
        <authorList>
            <person name="Okamoto M."/>
            <person name="Kumagai M."/>
            <person name="Kanamori H."/>
            <person name="Takamatsu D."/>
        </authorList>
    </citation>
    <scope>NUCLEOTIDE SEQUENCE</scope>
    <source>
        <strain evidence="8">J43TS3</strain>
    </source>
</reference>
<evidence type="ECO:0000256" key="5">
    <source>
        <dbReference type="RuleBase" id="RU362066"/>
    </source>
</evidence>
<feature type="coiled-coil region" evidence="5">
    <location>
        <begin position="463"/>
        <end position="508"/>
    </location>
</feature>
<keyword evidence="9" id="KW-1185">Reference proteome</keyword>
<comment type="caution">
    <text evidence="8">The sequence shown here is derived from an EMBL/GenBank/DDBJ whole genome shotgun (WGS) entry which is preliminary data.</text>
</comment>
<dbReference type="Proteomes" id="UP000676917">
    <property type="component" value="Unassembled WGS sequence"/>
</dbReference>
<evidence type="ECO:0000256" key="2">
    <source>
        <dbReference type="ARBA" id="ARBA00011255"/>
    </source>
</evidence>
<comment type="similarity">
    <text evidence="1 5">Belongs to the FliD family.</text>
</comment>
<evidence type="ECO:0000259" key="7">
    <source>
        <dbReference type="Pfam" id="PF07195"/>
    </source>
</evidence>
<organism evidence="8 9">
    <name type="scientific">Ornithinibacillus bavariensis</name>
    <dbReference type="NCBI Taxonomy" id="545502"/>
    <lineage>
        <taxon>Bacteria</taxon>
        <taxon>Bacillati</taxon>
        <taxon>Bacillota</taxon>
        <taxon>Bacilli</taxon>
        <taxon>Bacillales</taxon>
        <taxon>Bacillaceae</taxon>
        <taxon>Ornithinibacillus</taxon>
    </lineage>
</organism>
<dbReference type="Pfam" id="PF07195">
    <property type="entry name" value="FliD_C"/>
    <property type="match status" value="1"/>
</dbReference>
<feature type="domain" description="Flagellar hook-associated protein 2 C-terminal" evidence="7">
    <location>
        <begin position="239"/>
        <end position="500"/>
    </location>
</feature>
<evidence type="ECO:0000256" key="1">
    <source>
        <dbReference type="ARBA" id="ARBA00009764"/>
    </source>
</evidence>
<dbReference type="PANTHER" id="PTHR30288">
    <property type="entry name" value="FLAGELLAR CAP/ASSEMBLY PROTEIN FLID"/>
    <property type="match status" value="1"/>
</dbReference>
<dbReference type="AlphaFoldDB" id="A0A920C783"/>
<dbReference type="NCBIfam" id="NF005833">
    <property type="entry name" value="PRK07737.1"/>
    <property type="match status" value="1"/>
</dbReference>
<comment type="subunit">
    <text evidence="2 5">Homopentamer.</text>
</comment>
<dbReference type="EMBL" id="BORP01000001">
    <property type="protein sequence ID" value="GIO26427.1"/>
    <property type="molecule type" value="Genomic_DNA"/>
</dbReference>
<protein>
    <recommendedName>
        <fullName evidence="5">Flagellar hook-associated protein 2</fullName>
        <shortName evidence="5">HAP2</shortName>
    </recommendedName>
    <alternativeName>
        <fullName evidence="5">Flagellar cap protein</fullName>
    </alternativeName>
</protein>
<keyword evidence="5" id="KW-0964">Secreted</keyword>
<evidence type="ECO:0000256" key="4">
    <source>
        <dbReference type="ARBA" id="ARBA00023143"/>
    </source>
</evidence>
<dbReference type="GO" id="GO:0009421">
    <property type="term" value="C:bacterial-type flagellum filament cap"/>
    <property type="evidence" value="ECO:0007669"/>
    <property type="project" value="InterPro"/>
</dbReference>
<comment type="function">
    <text evidence="5">Required for morphogenesis and for the elongation of the flagellar filament by facilitating polymerization of the flagellin monomers at the tip of growing filament. Forms a capping structure, which prevents flagellin subunits (transported through the central channel of the flagellum) from leaking out without polymerization at the distal end.</text>
</comment>
<gene>
    <name evidence="8" type="primary">fliD</name>
    <name evidence="8" type="ORF">J43TS3_10380</name>
</gene>
<comment type="subcellular location">
    <subcellularLocation>
        <location evidence="5">Secreted</location>
    </subcellularLocation>
    <subcellularLocation>
        <location evidence="5">Bacterial flagellum</location>
    </subcellularLocation>
</comment>
<proteinExistence type="inferred from homology"/>
<dbReference type="GO" id="GO:0005576">
    <property type="term" value="C:extracellular region"/>
    <property type="evidence" value="ECO:0007669"/>
    <property type="project" value="UniProtKB-SubCell"/>
</dbReference>